<feature type="region of interest" description="Disordered" evidence="1">
    <location>
        <begin position="1"/>
        <end position="58"/>
    </location>
</feature>
<feature type="compositionally biased region" description="Basic and acidic residues" evidence="1">
    <location>
        <begin position="33"/>
        <end position="58"/>
    </location>
</feature>
<accession>A0A512BNY4</accession>
<keyword evidence="3" id="KW-1185">Reference proteome</keyword>
<organism evidence="2 3">
    <name type="scientific">Microvirga aerophila</name>
    <dbReference type="NCBI Taxonomy" id="670291"/>
    <lineage>
        <taxon>Bacteria</taxon>
        <taxon>Pseudomonadati</taxon>
        <taxon>Pseudomonadota</taxon>
        <taxon>Alphaproteobacteria</taxon>
        <taxon>Hyphomicrobiales</taxon>
        <taxon>Methylobacteriaceae</taxon>
        <taxon>Microvirga</taxon>
    </lineage>
</organism>
<sequence>MPGRDGGQAQSHIGQGNGTGGPAPYHHICHGLRPADVDRDRRREQPSRHGRRDAAEELERAEIVTPGAIRPDVVTMHSKIEYLDNVMGEIRRITLVYPGEEHP</sequence>
<name>A0A512BNY4_9HYPH</name>
<protein>
    <submittedName>
        <fullName evidence="2">Uncharacterized protein</fullName>
    </submittedName>
</protein>
<evidence type="ECO:0000313" key="2">
    <source>
        <dbReference type="EMBL" id="GEO13663.1"/>
    </source>
</evidence>
<dbReference type="AlphaFoldDB" id="A0A512BNY4"/>
<gene>
    <name evidence="2" type="ORF">MAE02_13590</name>
</gene>
<dbReference type="RefSeq" id="WP_147021705.1">
    <property type="nucleotide sequence ID" value="NZ_BJYU01000015.1"/>
</dbReference>
<reference evidence="2 3" key="1">
    <citation type="submission" date="2019-07" db="EMBL/GenBank/DDBJ databases">
        <title>Whole genome shotgun sequence of Microvirga aerophila NBRC 106136.</title>
        <authorList>
            <person name="Hosoyama A."/>
            <person name="Uohara A."/>
            <person name="Ohji S."/>
            <person name="Ichikawa N."/>
        </authorList>
    </citation>
    <scope>NUCLEOTIDE SEQUENCE [LARGE SCALE GENOMIC DNA]</scope>
    <source>
        <strain evidence="2 3">NBRC 106136</strain>
    </source>
</reference>
<dbReference type="Proteomes" id="UP000321085">
    <property type="component" value="Unassembled WGS sequence"/>
</dbReference>
<proteinExistence type="predicted"/>
<dbReference type="EMBL" id="BJYU01000015">
    <property type="protein sequence ID" value="GEO13663.1"/>
    <property type="molecule type" value="Genomic_DNA"/>
</dbReference>
<evidence type="ECO:0000313" key="3">
    <source>
        <dbReference type="Proteomes" id="UP000321085"/>
    </source>
</evidence>
<evidence type="ECO:0000256" key="1">
    <source>
        <dbReference type="SAM" id="MobiDB-lite"/>
    </source>
</evidence>
<comment type="caution">
    <text evidence="2">The sequence shown here is derived from an EMBL/GenBank/DDBJ whole genome shotgun (WGS) entry which is preliminary data.</text>
</comment>